<dbReference type="InterPro" id="IPR000595">
    <property type="entry name" value="cNMP-bd_dom"/>
</dbReference>
<evidence type="ECO:0000259" key="1">
    <source>
        <dbReference type="PROSITE" id="PS50042"/>
    </source>
</evidence>
<dbReference type="InterPro" id="IPR050503">
    <property type="entry name" value="cAMP-dep_PK_reg_su-like"/>
</dbReference>
<dbReference type="SUPFAM" id="SSF51206">
    <property type="entry name" value="cAMP-binding domain-like"/>
    <property type="match status" value="1"/>
</dbReference>
<reference evidence="2" key="1">
    <citation type="submission" date="2018-05" db="EMBL/GenBank/DDBJ databases">
        <authorList>
            <person name="Lanie J.A."/>
            <person name="Ng W.-L."/>
            <person name="Kazmierczak K.M."/>
            <person name="Andrzejewski T.M."/>
            <person name="Davidsen T.M."/>
            <person name="Wayne K.J."/>
            <person name="Tettelin H."/>
            <person name="Glass J.I."/>
            <person name="Rusch D."/>
            <person name="Podicherti R."/>
            <person name="Tsui H.-C.T."/>
            <person name="Winkler M.E."/>
        </authorList>
    </citation>
    <scope>NUCLEOTIDE SEQUENCE</scope>
</reference>
<feature type="domain" description="Cyclic nucleotide-binding" evidence="1">
    <location>
        <begin position="22"/>
        <end position="106"/>
    </location>
</feature>
<dbReference type="InterPro" id="IPR018490">
    <property type="entry name" value="cNMP-bd_dom_sf"/>
</dbReference>
<dbReference type="GO" id="GO:0005952">
    <property type="term" value="C:cAMP-dependent protein kinase complex"/>
    <property type="evidence" value="ECO:0007669"/>
    <property type="project" value="InterPro"/>
</dbReference>
<dbReference type="GO" id="GO:0005829">
    <property type="term" value="C:cytosol"/>
    <property type="evidence" value="ECO:0007669"/>
    <property type="project" value="TreeGrafter"/>
</dbReference>
<dbReference type="PROSITE" id="PS50042">
    <property type="entry name" value="CNMP_BINDING_3"/>
    <property type="match status" value="1"/>
</dbReference>
<dbReference type="PANTHER" id="PTHR11635">
    <property type="entry name" value="CAMP-DEPENDENT PROTEIN KINASE REGULATORY CHAIN"/>
    <property type="match status" value="1"/>
</dbReference>
<dbReference type="PANTHER" id="PTHR11635:SF152">
    <property type="entry name" value="CAMP-DEPENDENT PROTEIN KINASE TYPE I REGULATORY SUBUNIT-RELATED"/>
    <property type="match status" value="1"/>
</dbReference>
<dbReference type="AlphaFoldDB" id="A0A382KNT4"/>
<dbReference type="GO" id="GO:0034236">
    <property type="term" value="F:protein kinase A catalytic subunit binding"/>
    <property type="evidence" value="ECO:0007669"/>
    <property type="project" value="TreeGrafter"/>
</dbReference>
<dbReference type="InterPro" id="IPR014710">
    <property type="entry name" value="RmlC-like_jellyroll"/>
</dbReference>
<dbReference type="EMBL" id="UINC01081761">
    <property type="protein sequence ID" value="SVC25919.1"/>
    <property type="molecule type" value="Genomic_DNA"/>
</dbReference>
<gene>
    <name evidence="2" type="ORF">METZ01_LOCUS278773</name>
</gene>
<name>A0A382KNT4_9ZZZZ</name>
<dbReference type="Gene3D" id="2.60.120.10">
    <property type="entry name" value="Jelly Rolls"/>
    <property type="match status" value="1"/>
</dbReference>
<dbReference type="GO" id="GO:0004862">
    <property type="term" value="F:cAMP-dependent protein kinase inhibitor activity"/>
    <property type="evidence" value="ECO:0007669"/>
    <property type="project" value="TreeGrafter"/>
</dbReference>
<protein>
    <recommendedName>
        <fullName evidence="1">Cyclic nucleotide-binding domain-containing protein</fullName>
    </recommendedName>
</protein>
<accession>A0A382KNT4</accession>
<dbReference type="CDD" id="cd00038">
    <property type="entry name" value="CAP_ED"/>
    <property type="match status" value="1"/>
</dbReference>
<dbReference type="GO" id="GO:0030552">
    <property type="term" value="F:cAMP binding"/>
    <property type="evidence" value="ECO:0007669"/>
    <property type="project" value="TreeGrafter"/>
</dbReference>
<sequence length="129" mass="14414">MTDISSHDLTRTNTRLADVSRRRFERDHFIFREHESGERAYIIAEGSVEILKESAEGLVSLRVLNVGAMFGELALIDNSPRMASAKAINGPVELLEIDQKTFKKKLSDADPFTRGLINILADTARNLAE</sequence>
<dbReference type="Pfam" id="PF00027">
    <property type="entry name" value="cNMP_binding"/>
    <property type="match status" value="1"/>
</dbReference>
<evidence type="ECO:0000313" key="2">
    <source>
        <dbReference type="EMBL" id="SVC25919.1"/>
    </source>
</evidence>
<dbReference type="SMART" id="SM00100">
    <property type="entry name" value="cNMP"/>
    <property type="match status" value="1"/>
</dbReference>
<proteinExistence type="predicted"/>
<organism evidence="2">
    <name type="scientific">marine metagenome</name>
    <dbReference type="NCBI Taxonomy" id="408172"/>
    <lineage>
        <taxon>unclassified sequences</taxon>
        <taxon>metagenomes</taxon>
        <taxon>ecological metagenomes</taxon>
    </lineage>
</organism>